<keyword evidence="2 6" id="KW-1133">Transmembrane helix</keyword>
<evidence type="ECO:0000313" key="9">
    <source>
        <dbReference type="EMBL" id="GIG75679.1"/>
    </source>
</evidence>
<evidence type="ECO:0000256" key="1">
    <source>
        <dbReference type="ARBA" id="ARBA00022692"/>
    </source>
</evidence>
<evidence type="ECO:0000256" key="6">
    <source>
        <dbReference type="SAM" id="Phobius"/>
    </source>
</evidence>
<dbReference type="PROSITE" id="PS50885">
    <property type="entry name" value="HAMP"/>
    <property type="match status" value="1"/>
</dbReference>
<evidence type="ECO:0000256" key="5">
    <source>
        <dbReference type="PROSITE-ProRule" id="PRU00284"/>
    </source>
</evidence>
<feature type="domain" description="HAMP" evidence="8">
    <location>
        <begin position="231"/>
        <end position="283"/>
    </location>
</feature>
<organism evidence="9 10">
    <name type="scientific">Planosporangium flavigriseum</name>
    <dbReference type="NCBI Taxonomy" id="373681"/>
    <lineage>
        <taxon>Bacteria</taxon>
        <taxon>Bacillati</taxon>
        <taxon>Actinomycetota</taxon>
        <taxon>Actinomycetes</taxon>
        <taxon>Micromonosporales</taxon>
        <taxon>Micromonosporaceae</taxon>
        <taxon>Planosporangium</taxon>
    </lineage>
</organism>
<evidence type="ECO:0000259" key="7">
    <source>
        <dbReference type="PROSITE" id="PS50111"/>
    </source>
</evidence>
<dbReference type="PANTHER" id="PTHR32089:SF112">
    <property type="entry name" value="LYSOZYME-LIKE PROTEIN-RELATED"/>
    <property type="match status" value="1"/>
</dbReference>
<evidence type="ECO:0008006" key="11">
    <source>
        <dbReference type="Google" id="ProtNLM"/>
    </source>
</evidence>
<sequence length="546" mass="56886">MESDLRTVAVPGRARLRPLGWLADRSVRAKILLSVAVAVGTGLLVGYTAVHQLNAVDGDAHLLHADGVTSTEQVGEIRRLATQARLDSLSLRTSKGADAVKTNTEALQKTDAALDAAVATYGQRPLSSEQRALLTAFAASWKDYRNVRDEITALYAAGDTATYEKRRKAELSPLSDKAQDYLAKLTDSTEKLAQQRLDDARRSRDTGVQVVVAVLAVGALAALALGLWTARTVRRGVDRVAQVADGLADGDLSVRVEAHCRDDLGRAIAQLDQGTARMADMLRTLTRNASAVASAGTGLKRTSAEIADNAVTTRDQSRLLRESTEAVAGNVQTLAAGAEQMTASIEEIARNAQEAASIANDAVSTAQAANSTITSLGNSSAEIGDVLKVITGIAEQTNLLALNATIEAARAGDAGKGFAVVASEVKDLAQETAKATEDITRRINAIQHDTAQTVDAISRVADIISRINESQATIATAVEEQNATMNEISRSAAQAANGSSDIAGAVAIVADAASATTTAAAQADEATDQLGGLAAALEEAAGRFRT</sequence>
<evidence type="ECO:0000256" key="4">
    <source>
        <dbReference type="ARBA" id="ARBA00029447"/>
    </source>
</evidence>
<keyword evidence="6" id="KW-0472">Membrane</keyword>
<evidence type="ECO:0000256" key="3">
    <source>
        <dbReference type="ARBA" id="ARBA00023224"/>
    </source>
</evidence>
<keyword evidence="1 6" id="KW-0812">Transmembrane</keyword>
<dbReference type="Pfam" id="PF12729">
    <property type="entry name" value="4HB_MCP_1"/>
    <property type="match status" value="1"/>
</dbReference>
<dbReference type="Proteomes" id="UP000653674">
    <property type="component" value="Unassembled WGS sequence"/>
</dbReference>
<reference evidence="9" key="1">
    <citation type="submission" date="2021-01" db="EMBL/GenBank/DDBJ databases">
        <title>Whole genome shotgun sequence of Planosporangium flavigriseum NBRC 105377.</title>
        <authorList>
            <person name="Komaki H."/>
            <person name="Tamura T."/>
        </authorList>
    </citation>
    <scope>NUCLEOTIDE SEQUENCE</scope>
    <source>
        <strain evidence="9">NBRC 105377</strain>
    </source>
</reference>
<dbReference type="InterPro" id="IPR004090">
    <property type="entry name" value="Chemotax_Me-accpt_rcpt"/>
</dbReference>
<dbReference type="PANTHER" id="PTHR32089">
    <property type="entry name" value="METHYL-ACCEPTING CHEMOTAXIS PROTEIN MCPB"/>
    <property type="match status" value="1"/>
</dbReference>
<dbReference type="Gene3D" id="1.10.287.950">
    <property type="entry name" value="Methyl-accepting chemotaxis protein"/>
    <property type="match status" value="1"/>
</dbReference>
<dbReference type="AlphaFoldDB" id="A0A8J3PNT4"/>
<feature type="transmembrane region" description="Helical" evidence="6">
    <location>
        <begin position="210"/>
        <end position="230"/>
    </location>
</feature>
<dbReference type="PROSITE" id="PS50111">
    <property type="entry name" value="CHEMOTAXIS_TRANSDUC_2"/>
    <property type="match status" value="1"/>
</dbReference>
<dbReference type="PRINTS" id="PR00260">
    <property type="entry name" value="CHEMTRNSDUCR"/>
</dbReference>
<evidence type="ECO:0000259" key="8">
    <source>
        <dbReference type="PROSITE" id="PS50885"/>
    </source>
</evidence>
<dbReference type="SUPFAM" id="SSF58104">
    <property type="entry name" value="Methyl-accepting chemotaxis protein (MCP) signaling domain"/>
    <property type="match status" value="1"/>
</dbReference>
<evidence type="ECO:0000313" key="10">
    <source>
        <dbReference type="Proteomes" id="UP000653674"/>
    </source>
</evidence>
<dbReference type="SMART" id="SM00283">
    <property type="entry name" value="MA"/>
    <property type="match status" value="1"/>
</dbReference>
<dbReference type="RefSeq" id="WP_168079742.1">
    <property type="nucleotide sequence ID" value="NZ_BAAAQJ010000023.1"/>
</dbReference>
<dbReference type="GO" id="GO:0004888">
    <property type="term" value="F:transmembrane signaling receptor activity"/>
    <property type="evidence" value="ECO:0007669"/>
    <property type="project" value="InterPro"/>
</dbReference>
<comment type="caution">
    <text evidence="9">The sequence shown here is derived from an EMBL/GenBank/DDBJ whole genome shotgun (WGS) entry which is preliminary data.</text>
</comment>
<feature type="transmembrane region" description="Helical" evidence="6">
    <location>
        <begin position="31"/>
        <end position="50"/>
    </location>
</feature>
<dbReference type="InterPro" id="IPR024478">
    <property type="entry name" value="HlyB_4HB_MCP"/>
</dbReference>
<keyword evidence="3 5" id="KW-0807">Transducer</keyword>
<proteinExistence type="inferred from homology"/>
<dbReference type="EMBL" id="BONU01000035">
    <property type="protein sequence ID" value="GIG75679.1"/>
    <property type="molecule type" value="Genomic_DNA"/>
</dbReference>
<keyword evidence="10" id="KW-1185">Reference proteome</keyword>
<feature type="domain" description="Methyl-accepting transducer" evidence="7">
    <location>
        <begin position="302"/>
        <end position="534"/>
    </location>
</feature>
<comment type="similarity">
    <text evidence="4">Belongs to the methyl-accepting chemotaxis (MCP) protein family.</text>
</comment>
<gene>
    <name evidence="9" type="ORF">Pfl04_40830</name>
</gene>
<dbReference type="GO" id="GO:0016020">
    <property type="term" value="C:membrane"/>
    <property type="evidence" value="ECO:0007669"/>
    <property type="project" value="InterPro"/>
</dbReference>
<dbReference type="GO" id="GO:0006935">
    <property type="term" value="P:chemotaxis"/>
    <property type="evidence" value="ECO:0007669"/>
    <property type="project" value="InterPro"/>
</dbReference>
<dbReference type="InterPro" id="IPR003660">
    <property type="entry name" value="HAMP_dom"/>
</dbReference>
<protein>
    <recommendedName>
        <fullName evidence="11">Methyl-accepting chemotaxis protein</fullName>
    </recommendedName>
</protein>
<dbReference type="GO" id="GO:0007165">
    <property type="term" value="P:signal transduction"/>
    <property type="evidence" value="ECO:0007669"/>
    <property type="project" value="UniProtKB-KW"/>
</dbReference>
<name>A0A8J3PNT4_9ACTN</name>
<accession>A0A8J3PNT4</accession>
<dbReference type="InterPro" id="IPR004089">
    <property type="entry name" value="MCPsignal_dom"/>
</dbReference>
<evidence type="ECO:0000256" key="2">
    <source>
        <dbReference type="ARBA" id="ARBA00022989"/>
    </source>
</evidence>
<dbReference type="Pfam" id="PF00015">
    <property type="entry name" value="MCPsignal"/>
    <property type="match status" value="1"/>
</dbReference>